<reference evidence="2 3" key="1">
    <citation type="submission" date="2016-11" db="EMBL/GenBank/DDBJ databases">
        <title>The macronuclear genome of Stentor coeruleus: a giant cell with tiny introns.</title>
        <authorList>
            <person name="Slabodnick M."/>
            <person name="Ruby J.G."/>
            <person name="Reiff S.B."/>
            <person name="Swart E.C."/>
            <person name="Gosai S."/>
            <person name="Prabakaran S."/>
            <person name="Witkowska E."/>
            <person name="Larue G.E."/>
            <person name="Fisher S."/>
            <person name="Freeman R.M."/>
            <person name="Gunawardena J."/>
            <person name="Chu W."/>
            <person name="Stover N.A."/>
            <person name="Gregory B.D."/>
            <person name="Nowacki M."/>
            <person name="Derisi J."/>
            <person name="Roy S.W."/>
            <person name="Marshall W.F."/>
            <person name="Sood P."/>
        </authorList>
    </citation>
    <scope>NUCLEOTIDE SEQUENCE [LARGE SCALE GENOMIC DNA]</scope>
    <source>
        <strain evidence="2">WM001</strain>
    </source>
</reference>
<dbReference type="InterPro" id="IPR029063">
    <property type="entry name" value="SAM-dependent_MTases_sf"/>
</dbReference>
<organism evidence="2 3">
    <name type="scientific">Stentor coeruleus</name>
    <dbReference type="NCBI Taxonomy" id="5963"/>
    <lineage>
        <taxon>Eukaryota</taxon>
        <taxon>Sar</taxon>
        <taxon>Alveolata</taxon>
        <taxon>Ciliophora</taxon>
        <taxon>Postciliodesmatophora</taxon>
        <taxon>Heterotrichea</taxon>
        <taxon>Heterotrichida</taxon>
        <taxon>Stentoridae</taxon>
        <taxon>Stentor</taxon>
    </lineage>
</organism>
<dbReference type="EMBL" id="MPUH01000370">
    <property type="protein sequence ID" value="OMJ81688.1"/>
    <property type="molecule type" value="Genomic_DNA"/>
</dbReference>
<dbReference type="PANTHER" id="PTHR43591">
    <property type="entry name" value="METHYLTRANSFERASE"/>
    <property type="match status" value="1"/>
</dbReference>
<gene>
    <name evidence="2" type="ORF">SteCoe_17797</name>
</gene>
<feature type="domain" description="Methyltransferase type 11" evidence="1">
    <location>
        <begin position="48"/>
        <end position="146"/>
    </location>
</feature>
<protein>
    <recommendedName>
        <fullName evidence="1">Methyltransferase type 11 domain-containing protein</fullName>
    </recommendedName>
</protein>
<dbReference type="SUPFAM" id="SSF53335">
    <property type="entry name" value="S-adenosyl-L-methionine-dependent methyltransferases"/>
    <property type="match status" value="1"/>
</dbReference>
<name>A0A1R2BY05_9CILI</name>
<evidence type="ECO:0000259" key="1">
    <source>
        <dbReference type="Pfam" id="PF08241"/>
    </source>
</evidence>
<accession>A0A1R2BY05</accession>
<evidence type="ECO:0000313" key="3">
    <source>
        <dbReference type="Proteomes" id="UP000187209"/>
    </source>
</evidence>
<dbReference type="Proteomes" id="UP000187209">
    <property type="component" value="Unassembled WGS sequence"/>
</dbReference>
<evidence type="ECO:0000313" key="2">
    <source>
        <dbReference type="EMBL" id="OMJ81688.1"/>
    </source>
</evidence>
<dbReference type="InterPro" id="IPR013216">
    <property type="entry name" value="Methyltransf_11"/>
</dbReference>
<sequence>MSAKTISELESFWNEFQSDYESKLGNTMTLFNHSLIHMLNTNSASSILELGCGPGLGTLSLFRKLQDEGNTKASITACDLSPAMIECARKKLPNSINLRVANSENLPFEDGSFDRILAGMSLNLVPNPQTMLSEIFRVLKPGGRVALSVWGRAEESFALTVFNQASSKVGLEVPNARSNFYLGTIPVLKPMVKQTGFVDILAWHQPTVYNELTAEEYAATLYTAPNRKKIFFALDKNKQRELHDAIVELIQEKMVSSEEPLKLDGLLIVANKPRD</sequence>
<keyword evidence="3" id="KW-1185">Reference proteome</keyword>
<dbReference type="CDD" id="cd02440">
    <property type="entry name" value="AdoMet_MTases"/>
    <property type="match status" value="1"/>
</dbReference>
<dbReference type="PANTHER" id="PTHR43591:SF24">
    <property type="entry name" value="2-METHOXY-6-POLYPRENYL-1,4-BENZOQUINOL METHYLASE, MITOCHONDRIAL"/>
    <property type="match status" value="1"/>
</dbReference>
<dbReference type="GO" id="GO:0008757">
    <property type="term" value="F:S-adenosylmethionine-dependent methyltransferase activity"/>
    <property type="evidence" value="ECO:0007669"/>
    <property type="project" value="InterPro"/>
</dbReference>
<comment type="caution">
    <text evidence="2">The sequence shown here is derived from an EMBL/GenBank/DDBJ whole genome shotgun (WGS) entry which is preliminary data.</text>
</comment>
<dbReference type="Gene3D" id="3.40.50.150">
    <property type="entry name" value="Vaccinia Virus protein VP39"/>
    <property type="match status" value="1"/>
</dbReference>
<proteinExistence type="predicted"/>
<dbReference type="Pfam" id="PF08241">
    <property type="entry name" value="Methyltransf_11"/>
    <property type="match status" value="1"/>
</dbReference>
<dbReference type="AlphaFoldDB" id="A0A1R2BY05"/>
<dbReference type="OrthoDB" id="291660at2759"/>